<protein>
    <recommendedName>
        <fullName evidence="1">Toprim domain-containing protein</fullName>
    </recommendedName>
</protein>
<feature type="domain" description="Toprim" evidence="1">
    <location>
        <begin position="127"/>
        <end position="213"/>
    </location>
</feature>
<reference evidence="3" key="1">
    <citation type="journal article" date="2021" name="Int. J. Syst. Evol. Microbiol.">
        <title>Actinocatenispora comari sp. nov., an endophytic actinomycete isolated from aerial parts of Comarum salesowianum.</title>
        <authorList>
            <person name="Oyunbileg N."/>
            <person name="Iizaka Y."/>
            <person name="Hamada M."/>
            <person name="Davaapurev B.O."/>
            <person name="Fukumoto A."/>
            <person name="Tsetseg B."/>
            <person name="Kato F."/>
            <person name="Tamura T."/>
            <person name="Batkhuu J."/>
            <person name="Anzai Y."/>
        </authorList>
    </citation>
    <scope>NUCLEOTIDE SEQUENCE [LARGE SCALE GENOMIC DNA]</scope>
    <source>
        <strain evidence="3">NUM-2625</strain>
    </source>
</reference>
<dbReference type="RefSeq" id="WP_207127585.1">
    <property type="nucleotide sequence ID" value="NZ_BOPO01000110.1"/>
</dbReference>
<evidence type="ECO:0000313" key="2">
    <source>
        <dbReference type="EMBL" id="GIL29930.1"/>
    </source>
</evidence>
<dbReference type="AlphaFoldDB" id="A0A8J4AI21"/>
<dbReference type="Pfam" id="PF13362">
    <property type="entry name" value="Toprim_3"/>
    <property type="match status" value="1"/>
</dbReference>
<dbReference type="Gene3D" id="3.40.1360.10">
    <property type="match status" value="1"/>
</dbReference>
<organism evidence="2 3">
    <name type="scientific">Actinocatenispora comari</name>
    <dbReference type="NCBI Taxonomy" id="2807577"/>
    <lineage>
        <taxon>Bacteria</taxon>
        <taxon>Bacillati</taxon>
        <taxon>Actinomycetota</taxon>
        <taxon>Actinomycetes</taxon>
        <taxon>Micromonosporales</taxon>
        <taxon>Micromonosporaceae</taxon>
        <taxon>Actinocatenispora</taxon>
    </lineage>
</organism>
<dbReference type="InterPro" id="IPR006171">
    <property type="entry name" value="TOPRIM_dom"/>
</dbReference>
<dbReference type="SUPFAM" id="SSF56731">
    <property type="entry name" value="DNA primase core"/>
    <property type="match status" value="1"/>
</dbReference>
<comment type="caution">
    <text evidence="2">The sequence shown here is derived from an EMBL/GenBank/DDBJ whole genome shotgun (WGS) entry which is preliminary data.</text>
</comment>
<evidence type="ECO:0000313" key="3">
    <source>
        <dbReference type="Proteomes" id="UP000614996"/>
    </source>
</evidence>
<proteinExistence type="predicted"/>
<accession>A0A8J4AI21</accession>
<dbReference type="CDD" id="cd01029">
    <property type="entry name" value="TOPRIM_primases"/>
    <property type="match status" value="1"/>
</dbReference>
<dbReference type="InterPro" id="IPR034154">
    <property type="entry name" value="TOPRIM_DnaG/twinkle"/>
</dbReference>
<dbReference type="Proteomes" id="UP000614996">
    <property type="component" value="Unassembled WGS sequence"/>
</dbReference>
<name>A0A8J4AI21_9ACTN</name>
<evidence type="ECO:0000259" key="1">
    <source>
        <dbReference type="Pfam" id="PF13362"/>
    </source>
</evidence>
<keyword evidence="3" id="KW-1185">Reference proteome</keyword>
<dbReference type="EMBL" id="BOPO01000110">
    <property type="protein sequence ID" value="GIL29930.1"/>
    <property type="molecule type" value="Genomic_DNA"/>
</dbReference>
<gene>
    <name evidence="2" type="ORF">NUM_51840</name>
</gene>
<sequence length="645" mass="69216">MSALDIVLGKLSAATGTAPRQSAGQYVLRCPAHEDHSPSLSVRGIEGQALVYCHAGCAVEDVLAAVGLTLADLYDERRADYRYDDGRVVRRRYEQGRRIFKQSGTDRPPTLYRLARVADAVADGRRVYLVEGEKDVHALESLGAVATTAPMGGGNFDKVDVSPLKGAEVVAVADRDATGVRWAEVVRSRLVGYAGSLAVVEAAEGKDAADHVVSGHGLADFVPVDEPSAGTPGDQHSELPPSRRVDFWRARPYLAHIRQYAQARMVGPWAVLGNVLVRVACATEPTTMLPKLIGHYGSLNTFIAFVGPSGLGKGTAAAAADDLLQLSDEIDEMPPGSGEGIARMFAHRYKEGAGADATWTLTKDRTRLLLVADEVDSLAALGGRKGATLLPELRKAWSGERLGFAYGDREKAVILPAHSYRLGLTVGVQPERAGALLDDAAGGTPQRFLWLPVGDPDVPECDVDDPGTAELTLPKVGAMTVPAAIGAEIKANRRHQLRTETSNHDMMLRLKVAALLALMDDRGDINAEDWELAGVVKAVSDETQQRIRDALSDAARRTNHGRALADADREIVKADRVAEATGQRIARFLRRKITAQGVSLRDVRHALASRDRPDFESGLDRLVAAGEVEIYDADKGQAVRLKAGS</sequence>